<gene>
    <name evidence="2" type="ORF">EDM57_07210</name>
</gene>
<name>A0A3M8B4Z2_9BACL</name>
<comment type="caution">
    <text evidence="2">The sequence shown here is derived from an EMBL/GenBank/DDBJ whole genome shotgun (WGS) entry which is preliminary data.</text>
</comment>
<organism evidence="2 3">
    <name type="scientific">Brevibacillus gelatini</name>
    <dbReference type="NCBI Taxonomy" id="1655277"/>
    <lineage>
        <taxon>Bacteria</taxon>
        <taxon>Bacillati</taxon>
        <taxon>Bacillota</taxon>
        <taxon>Bacilli</taxon>
        <taxon>Bacillales</taxon>
        <taxon>Paenibacillaceae</taxon>
        <taxon>Brevibacillus</taxon>
    </lineage>
</organism>
<protein>
    <submittedName>
        <fullName evidence="2">Uncharacterized protein</fullName>
    </submittedName>
</protein>
<dbReference type="SUPFAM" id="SSF109998">
    <property type="entry name" value="Triger factor/SurA peptide-binding domain-like"/>
    <property type="match status" value="1"/>
</dbReference>
<dbReference type="Gene3D" id="1.10.4030.10">
    <property type="entry name" value="Porin chaperone SurA, peptide-binding domain"/>
    <property type="match status" value="1"/>
</dbReference>
<dbReference type="InterPro" id="IPR027304">
    <property type="entry name" value="Trigger_fact/SurA_dom_sf"/>
</dbReference>
<evidence type="ECO:0000313" key="3">
    <source>
        <dbReference type="Proteomes" id="UP000268829"/>
    </source>
</evidence>
<evidence type="ECO:0000256" key="1">
    <source>
        <dbReference type="SAM" id="SignalP"/>
    </source>
</evidence>
<dbReference type="AlphaFoldDB" id="A0A3M8B4Z2"/>
<dbReference type="Proteomes" id="UP000268829">
    <property type="component" value="Unassembled WGS sequence"/>
</dbReference>
<reference evidence="2 3" key="1">
    <citation type="submission" date="2018-10" db="EMBL/GenBank/DDBJ databases">
        <title>Phylogenomics of Brevibacillus.</title>
        <authorList>
            <person name="Dunlap C."/>
        </authorList>
    </citation>
    <scope>NUCLEOTIDE SEQUENCE [LARGE SCALE GENOMIC DNA]</scope>
    <source>
        <strain evidence="2 3">DSM 100115</strain>
    </source>
</reference>
<keyword evidence="1" id="KW-0732">Signal</keyword>
<dbReference type="RefSeq" id="WP_122904083.1">
    <property type="nucleotide sequence ID" value="NZ_RHHS01000017.1"/>
</dbReference>
<sequence>MKKLAISLSVAVLVGTALAFSSFATDEQTDIFRSLKAELADINSTKEISFAQVENEDITNKEFQIYKAYMNANQKLNNIQMNLSDNELLKDLVIDKLLVQEAEKQGVAVSLKEAEVHSQEMRKILESTTDEKAKDFQKNVIEVTGLSEEEYWEKHAPSAYRNQLSVQNLIEKLVQDGILPNAAEDPDSFDKAYQNYKEDLYASHSKKVKIFTNEIQLKD</sequence>
<feature type="signal peptide" evidence="1">
    <location>
        <begin position="1"/>
        <end position="19"/>
    </location>
</feature>
<feature type="chain" id="PRO_5018298663" evidence="1">
    <location>
        <begin position="20"/>
        <end position="219"/>
    </location>
</feature>
<dbReference type="OrthoDB" id="2627148at2"/>
<proteinExistence type="predicted"/>
<evidence type="ECO:0000313" key="2">
    <source>
        <dbReference type="EMBL" id="RNB58506.1"/>
    </source>
</evidence>
<accession>A0A3M8B4Z2</accession>
<keyword evidence="3" id="KW-1185">Reference proteome</keyword>
<dbReference type="EMBL" id="RHHS01000017">
    <property type="protein sequence ID" value="RNB58506.1"/>
    <property type="molecule type" value="Genomic_DNA"/>
</dbReference>